<organism evidence="10 11">
    <name type="scientific">Absidia repens</name>
    <dbReference type="NCBI Taxonomy" id="90262"/>
    <lineage>
        <taxon>Eukaryota</taxon>
        <taxon>Fungi</taxon>
        <taxon>Fungi incertae sedis</taxon>
        <taxon>Mucoromycota</taxon>
        <taxon>Mucoromycotina</taxon>
        <taxon>Mucoromycetes</taxon>
        <taxon>Mucorales</taxon>
        <taxon>Cunninghamellaceae</taxon>
        <taxon>Absidia</taxon>
    </lineage>
</organism>
<dbReference type="FunFam" id="1.10.10.10:FF:000027">
    <property type="entry name" value="Heat shock transcription factor 1"/>
    <property type="match status" value="1"/>
</dbReference>
<sequence>MEHDRSSLSSQIDACSAISYNYVDNSIPSSSPMHTPSPTLSPFASPSSSPSDSNSIQKVSVEPPCQQTNKANTNTFVHKLFNMVMDVHYQHLIAWNHTGASFIVCNIVDFSRDVLPKHFKHNNFSSFVRQLNMYGFHKINKSPRGHRTLAENQIWEFSHQKFMRNCYGLLDEIKRKTTDTDSLRRDSNDITSHLSMMQFTQTDIMQQLRRLQDNFDQVIRELAETKQQQADQQEILKTLMQHLLQQQGTNSHTSPDFEMTKSTTDQPPSILITSPDVGNPTTLDNYYLLLQEQQKQTTTASSSSTHLMQTSTLSSQTAQQHIQHYYTHSKQNLRRSTPLTVQTQNLSSSSPMDMTFLHDGRTPTSPAHSAYYTPFSSTPVSPNAAFLTDDDSRTIYSPHSPHTPNTIASTSQGNQNGASMTHISTIQQQQQQQLQSIQLLPNDNISLPLDDDHALG</sequence>
<proteinExistence type="inferred from homology"/>
<keyword evidence="11" id="KW-1185">Reference proteome</keyword>
<dbReference type="PANTHER" id="PTHR10015">
    <property type="entry name" value="HEAT SHOCK TRANSCRIPTION FACTOR"/>
    <property type="match status" value="1"/>
</dbReference>
<dbReference type="PANTHER" id="PTHR10015:SF427">
    <property type="entry name" value="HEAT SHOCK FACTOR PROTEIN"/>
    <property type="match status" value="1"/>
</dbReference>
<feature type="region of interest" description="Disordered" evidence="8">
    <location>
        <begin position="249"/>
        <end position="277"/>
    </location>
</feature>
<keyword evidence="4 10" id="KW-0238">DNA-binding</keyword>
<evidence type="ECO:0000256" key="4">
    <source>
        <dbReference type="ARBA" id="ARBA00023125"/>
    </source>
</evidence>
<evidence type="ECO:0000259" key="9">
    <source>
        <dbReference type="PROSITE" id="PS00434"/>
    </source>
</evidence>
<gene>
    <name evidence="10" type="ORF">BCR42DRAFT_401085</name>
</gene>
<accession>A0A1X2J241</accession>
<comment type="similarity">
    <text evidence="2 7">Belongs to the HSF family.</text>
</comment>
<evidence type="ECO:0000256" key="5">
    <source>
        <dbReference type="ARBA" id="ARBA00023163"/>
    </source>
</evidence>
<dbReference type="OrthoDB" id="60033at2759"/>
<dbReference type="SUPFAM" id="SSF46785">
    <property type="entry name" value="Winged helix' DNA-binding domain"/>
    <property type="match status" value="1"/>
</dbReference>
<dbReference type="AlphaFoldDB" id="A0A1X2J241"/>
<name>A0A1X2J241_9FUNG</name>
<dbReference type="PROSITE" id="PS00434">
    <property type="entry name" value="HSF_DOMAIN"/>
    <property type="match status" value="1"/>
</dbReference>
<dbReference type="Pfam" id="PF00447">
    <property type="entry name" value="HSF_DNA-bind"/>
    <property type="match status" value="1"/>
</dbReference>
<dbReference type="GO" id="GO:0005634">
    <property type="term" value="C:nucleus"/>
    <property type="evidence" value="ECO:0007669"/>
    <property type="project" value="UniProtKB-SubCell"/>
</dbReference>
<evidence type="ECO:0000256" key="2">
    <source>
        <dbReference type="ARBA" id="ARBA00006403"/>
    </source>
</evidence>
<reference evidence="10 11" key="1">
    <citation type="submission" date="2016-07" db="EMBL/GenBank/DDBJ databases">
        <title>Pervasive Adenine N6-methylation of Active Genes in Fungi.</title>
        <authorList>
            <consortium name="DOE Joint Genome Institute"/>
            <person name="Mondo S.J."/>
            <person name="Dannebaum R.O."/>
            <person name="Kuo R.C."/>
            <person name="Labutti K."/>
            <person name="Haridas S."/>
            <person name="Kuo A."/>
            <person name="Salamov A."/>
            <person name="Ahrendt S.R."/>
            <person name="Lipzen A."/>
            <person name="Sullivan W."/>
            <person name="Andreopoulos W.B."/>
            <person name="Clum A."/>
            <person name="Lindquist E."/>
            <person name="Daum C."/>
            <person name="Ramamoorthy G.K."/>
            <person name="Gryganskyi A."/>
            <person name="Culley D."/>
            <person name="Magnuson J.K."/>
            <person name="James T.Y."/>
            <person name="O'Malley M.A."/>
            <person name="Stajich J.E."/>
            <person name="Spatafora J.W."/>
            <person name="Visel A."/>
            <person name="Grigoriev I.V."/>
        </authorList>
    </citation>
    <scope>NUCLEOTIDE SEQUENCE [LARGE SCALE GENOMIC DNA]</scope>
    <source>
        <strain evidence="10 11">NRRL 1336</strain>
    </source>
</reference>
<protein>
    <submittedName>
        <fullName evidence="10">HSF-type DNA-binding-domain-containing protein</fullName>
    </submittedName>
</protein>
<dbReference type="InterPro" id="IPR036390">
    <property type="entry name" value="WH_DNA-bd_sf"/>
</dbReference>
<keyword evidence="5" id="KW-0804">Transcription</keyword>
<feature type="region of interest" description="Disordered" evidence="8">
    <location>
        <begin position="29"/>
        <end position="68"/>
    </location>
</feature>
<evidence type="ECO:0000256" key="1">
    <source>
        <dbReference type="ARBA" id="ARBA00004123"/>
    </source>
</evidence>
<feature type="region of interest" description="Disordered" evidence="8">
    <location>
        <begin position="399"/>
        <end position="420"/>
    </location>
</feature>
<dbReference type="InterPro" id="IPR000232">
    <property type="entry name" value="HSF_DNA-bd"/>
</dbReference>
<evidence type="ECO:0000313" key="11">
    <source>
        <dbReference type="Proteomes" id="UP000193560"/>
    </source>
</evidence>
<dbReference type="Proteomes" id="UP000193560">
    <property type="component" value="Unassembled WGS sequence"/>
</dbReference>
<evidence type="ECO:0000256" key="8">
    <source>
        <dbReference type="SAM" id="MobiDB-lite"/>
    </source>
</evidence>
<comment type="subcellular location">
    <subcellularLocation>
        <location evidence="1">Nucleus</location>
    </subcellularLocation>
</comment>
<dbReference type="PRINTS" id="PR00056">
    <property type="entry name" value="HSFDOMAIN"/>
</dbReference>
<dbReference type="GO" id="GO:0043565">
    <property type="term" value="F:sequence-specific DNA binding"/>
    <property type="evidence" value="ECO:0007669"/>
    <property type="project" value="InterPro"/>
</dbReference>
<feature type="compositionally biased region" description="Polar residues" evidence="8">
    <location>
        <begin position="249"/>
        <end position="267"/>
    </location>
</feature>
<dbReference type="InterPro" id="IPR036388">
    <property type="entry name" value="WH-like_DNA-bd_sf"/>
</dbReference>
<dbReference type="Gene3D" id="1.10.10.10">
    <property type="entry name" value="Winged helix-like DNA-binding domain superfamily/Winged helix DNA-binding domain"/>
    <property type="match status" value="1"/>
</dbReference>
<feature type="compositionally biased region" description="Low complexity" evidence="8">
    <location>
        <begin position="29"/>
        <end position="55"/>
    </location>
</feature>
<comment type="caution">
    <text evidence="10">The sequence shown here is derived from an EMBL/GenBank/DDBJ whole genome shotgun (WGS) entry which is preliminary data.</text>
</comment>
<feature type="domain" description="HSF-type DNA-binding" evidence="9">
    <location>
        <begin position="115"/>
        <end position="139"/>
    </location>
</feature>
<evidence type="ECO:0000256" key="3">
    <source>
        <dbReference type="ARBA" id="ARBA00023015"/>
    </source>
</evidence>
<dbReference type="EMBL" id="MCGE01000001">
    <property type="protein sequence ID" value="ORZ25865.1"/>
    <property type="molecule type" value="Genomic_DNA"/>
</dbReference>
<evidence type="ECO:0000256" key="6">
    <source>
        <dbReference type="ARBA" id="ARBA00023242"/>
    </source>
</evidence>
<keyword evidence="6" id="KW-0539">Nucleus</keyword>
<dbReference type="GO" id="GO:0003700">
    <property type="term" value="F:DNA-binding transcription factor activity"/>
    <property type="evidence" value="ECO:0007669"/>
    <property type="project" value="InterPro"/>
</dbReference>
<dbReference type="STRING" id="90262.A0A1X2J241"/>
<dbReference type="SMART" id="SM00415">
    <property type="entry name" value="HSF"/>
    <property type="match status" value="1"/>
</dbReference>
<evidence type="ECO:0000313" key="10">
    <source>
        <dbReference type="EMBL" id="ORZ25865.1"/>
    </source>
</evidence>
<keyword evidence="3" id="KW-0805">Transcription regulation</keyword>
<evidence type="ECO:0000256" key="7">
    <source>
        <dbReference type="RuleBase" id="RU004020"/>
    </source>
</evidence>